<organism evidence="1">
    <name type="scientific">Blattella germanica orthomyxovirus 1</name>
    <dbReference type="NCBI Taxonomy" id="3133491"/>
    <lineage>
        <taxon>Viruses</taxon>
        <taxon>Riboviria</taxon>
        <taxon>Orthornavirae</taxon>
        <taxon>Negarnaviricota</taxon>
        <taxon>Polyploviricotina</taxon>
        <taxon>Insthoviricetes</taxon>
        <taxon>Articulavirales</taxon>
        <taxon>Orthomyxoviridae</taxon>
    </lineage>
</organism>
<sequence>MDERKKIFLHCIRSINNVSDRALTILRTNKISNMRMIERNSKSLKDPNPITSTMVCMASKYPITVDKTKCDKYKIPSRFMHERDEDIIADTRKHDRVLCKKEAIDWWIDNAEVPKEGLLGVINTLYKEPREQVRLYLKIDWSKTELRFGPPVIERRLVPTRDVPHFIPHNLREPLLKEILFPELTLPDSRITGDLIGKMKEIVDTGIQSRLSLPRQIRILLNHMDPKLRTLPVLPGMSNKTLSLKHAIIHNNLIVHGVEVDGATPTDASMKVLKKLGDCLIYLAQKKKINWDDLRLVVRSSKINGNPIITLLESAPLANQYIWMKAIMGMSSELELTFKQMKLCPHLTNKIIKVKRVNQSKFSYMSFGGVETYNFKFGDNKGSFTRNEDYLVDISVNITCERDLTQLLAIIASFIWHQGRGTVGKTNNEVRAEIFANTIRNPWDFIGCTSVQYKELTRNPRDGSIGRLTCDSNTEYRTTGKYKLALDEDMNIQIVGSPQKIVIPPINKHPGELPDVFECPYNIILDHLSFKKLVEKRVRFYIKEHQYLKEKVLERDFKWKNEYMVKFTGVYGRSVSVTCRGLLTAMALNGSWNKEMCSFMYLFSNPDPMFTTECNFQVTIAGYHLDFTGTKGIMYFDNSLKRYKLFNRTLDVASEELDIEKMMSGVLPGYRILDWDGKDRRISTIKDLQCGQFDMKSGEMRSVYIGGKRFDAVRDEYVRYQVLDTYNQRIGEVLEQRRQFHGQDAGSRRLWDNLSEGSSDGVPAKKLKLDDIMFGSGCVDDSILSADDFDSGDDSD</sequence>
<protein>
    <submittedName>
        <fullName evidence="1">Polymerase PB2</fullName>
    </submittedName>
</protein>
<dbReference type="EMBL" id="BK067138">
    <property type="protein sequence ID" value="DBA56667.1"/>
    <property type="molecule type" value="Viral_cRNA"/>
</dbReference>
<evidence type="ECO:0000313" key="1">
    <source>
        <dbReference type="EMBL" id="DBA56667.1"/>
    </source>
</evidence>
<reference evidence="1" key="1">
    <citation type="journal article" date="2024" name="Microb. Genom.">
        <title>The hidden RNA viruses in Blattodea (cockroach and termite).</title>
        <authorList>
            <person name="Fan J."/>
            <person name="Jiang S."/>
            <person name="Li W."/>
            <person name="Li J."/>
            <person name="Pang R."/>
            <person name="Wu H."/>
        </authorList>
    </citation>
    <scope>NUCLEOTIDE SEQUENCE</scope>
    <source>
        <strain evidence="1">US2021</strain>
    </source>
</reference>
<name>A0AAT9J9Q7_9ORTO</name>
<accession>A0AAT9J9Q7</accession>
<proteinExistence type="predicted"/>